<accession>A0AB39TQ79</accession>
<dbReference type="EMBL" id="CP163445">
    <property type="protein sequence ID" value="XDQ81161.1"/>
    <property type="molecule type" value="Genomic_DNA"/>
</dbReference>
<keyword evidence="2" id="KW-1133">Transmembrane helix</keyword>
<sequence>MACGLTSPLDCVPGIGDTVLGGLAGDAAGKVASSAWDSICKSFADAATELLKTFATAFVKIPAPDLASNGVRSVYAISLGVAALVACLLVVFQVIRTVITHDGRPLATAAVGVGKAALAFLLTLVVASTALAASDELTKYIVDNSLGGEQALSDKIAKLVSYTPGTAASLLLIIAIIGILLTLVLWFEMLLRNAAIVVLVATSPISAAGQVSDSTKTWWSKLVSSTVQLIILKPIIALVFALGFNVAGDSKDLQTTLSGMLILLLAALAWPAIARFFSFASVQVGGGAGLAALLGFAGGRLSTAGGPLTGASPDSFGQESASRTMNSFASKGGGAAGGAGGGAAGGAAGGAGGAAAGGAGAAAGPVGMIAVAAVKAAQQAVNSLAGGMEKMAGHAGVQGANPYAAQPAGYVNRHASAPLPTAGGLLPDQPEPDWSNQQEQQADAVGPAGAQADHQQALQDSTPSLPVAGAPRSDPPTIEMPPVSASPSAGSSVGADSPAGTETSAQVPAAANRSASSAAPLQASQPAAGRTESAQGQTAQTAPAPAPADRPGTSRTQAAPVERPAAPPAKTTRPDHSEGGGKS</sequence>
<organism evidence="3">
    <name type="scientific">Streptomyces sp. Y1</name>
    <dbReference type="NCBI Taxonomy" id="3238634"/>
    <lineage>
        <taxon>Bacteria</taxon>
        <taxon>Bacillati</taxon>
        <taxon>Actinomycetota</taxon>
        <taxon>Actinomycetes</taxon>
        <taxon>Kitasatosporales</taxon>
        <taxon>Streptomycetaceae</taxon>
        <taxon>Streptomyces</taxon>
    </lineage>
</organism>
<protein>
    <submittedName>
        <fullName evidence="3">Conjugal transfer protein TrbL family protein</fullName>
    </submittedName>
</protein>
<proteinExistence type="predicted"/>
<keyword evidence="2" id="KW-0812">Transmembrane</keyword>
<feature type="transmembrane region" description="Helical" evidence="2">
    <location>
        <begin position="107"/>
        <end position="133"/>
    </location>
</feature>
<feature type="transmembrane region" description="Helical" evidence="2">
    <location>
        <begin position="167"/>
        <end position="187"/>
    </location>
</feature>
<gene>
    <name evidence="3" type="ORF">AB2U05_23210</name>
</gene>
<dbReference type="InterPro" id="IPR045782">
    <property type="entry name" value="TrbL_3"/>
</dbReference>
<dbReference type="RefSeq" id="WP_369184133.1">
    <property type="nucleotide sequence ID" value="NZ_CP163445.1"/>
</dbReference>
<dbReference type="Pfam" id="PF19590">
    <property type="entry name" value="TrbL_3"/>
    <property type="match status" value="1"/>
</dbReference>
<reference evidence="3" key="1">
    <citation type="submission" date="2024-07" db="EMBL/GenBank/DDBJ databases">
        <authorList>
            <person name="Yu S.T."/>
        </authorList>
    </citation>
    <scope>NUCLEOTIDE SEQUENCE</scope>
    <source>
        <strain evidence="3">Y1</strain>
    </source>
</reference>
<feature type="transmembrane region" description="Helical" evidence="2">
    <location>
        <begin position="74"/>
        <end position="95"/>
    </location>
</feature>
<dbReference type="AlphaFoldDB" id="A0AB39TQ79"/>
<name>A0AB39TQ79_9ACTN</name>
<evidence type="ECO:0000256" key="1">
    <source>
        <dbReference type="SAM" id="MobiDB-lite"/>
    </source>
</evidence>
<feature type="compositionally biased region" description="Low complexity" evidence="1">
    <location>
        <begin position="481"/>
        <end position="500"/>
    </location>
</feature>
<feature type="compositionally biased region" description="Low complexity" evidence="1">
    <location>
        <begin position="509"/>
        <end position="543"/>
    </location>
</feature>
<keyword evidence="2" id="KW-0472">Membrane</keyword>
<evidence type="ECO:0000256" key="2">
    <source>
        <dbReference type="SAM" id="Phobius"/>
    </source>
</evidence>
<feature type="region of interest" description="Disordered" evidence="1">
    <location>
        <begin position="414"/>
        <end position="583"/>
    </location>
</feature>
<feature type="compositionally biased region" description="Basic and acidic residues" evidence="1">
    <location>
        <begin position="572"/>
        <end position="583"/>
    </location>
</feature>
<feature type="compositionally biased region" description="Polar residues" evidence="1">
    <location>
        <begin position="453"/>
        <end position="464"/>
    </location>
</feature>
<feature type="transmembrane region" description="Helical" evidence="2">
    <location>
        <begin position="223"/>
        <end position="244"/>
    </location>
</feature>
<evidence type="ECO:0000313" key="3">
    <source>
        <dbReference type="EMBL" id="XDQ81161.1"/>
    </source>
</evidence>
<feature type="transmembrane region" description="Helical" evidence="2">
    <location>
        <begin position="256"/>
        <end position="273"/>
    </location>
</feature>
<feature type="transmembrane region" description="Helical" evidence="2">
    <location>
        <begin position="194"/>
        <end position="211"/>
    </location>
</feature>